<reference evidence="1 2" key="1">
    <citation type="submission" date="2022-08" db="EMBL/GenBank/DDBJ databases">
        <title>Paenibacillus endoradicis sp. nov., Paenibacillus radicibacter sp. nov and Paenibacillus pararadicis sp. nov., three cold-adapted plant growth-promoting bacteria isolated from root of Larix gmelinii in Great Khingan.</title>
        <authorList>
            <person name="Xue H."/>
        </authorList>
    </citation>
    <scope>NUCLEOTIDE SEQUENCE [LARGE SCALE GENOMIC DNA]</scope>
    <source>
        <strain evidence="1 2">N5-1-1-5</strain>
    </source>
</reference>
<evidence type="ECO:0000313" key="2">
    <source>
        <dbReference type="Proteomes" id="UP001300012"/>
    </source>
</evidence>
<organism evidence="1 2">
    <name type="scientific">Paenibacillus radicis</name>
    <name type="common">ex Xue et al. 2023</name>
    <dbReference type="NCBI Taxonomy" id="2972489"/>
    <lineage>
        <taxon>Bacteria</taxon>
        <taxon>Bacillati</taxon>
        <taxon>Bacillota</taxon>
        <taxon>Bacilli</taxon>
        <taxon>Bacillales</taxon>
        <taxon>Paenibacillaceae</taxon>
        <taxon>Paenibacillus</taxon>
    </lineage>
</organism>
<dbReference type="EMBL" id="JANQBD010000030">
    <property type="protein sequence ID" value="MCR8635646.1"/>
    <property type="molecule type" value="Genomic_DNA"/>
</dbReference>
<dbReference type="Proteomes" id="UP001300012">
    <property type="component" value="Unassembled WGS sequence"/>
</dbReference>
<keyword evidence="2" id="KW-1185">Reference proteome</keyword>
<protein>
    <submittedName>
        <fullName evidence="1">Uncharacterized protein</fullName>
    </submittedName>
</protein>
<accession>A0ABT1YR52</accession>
<evidence type="ECO:0000313" key="1">
    <source>
        <dbReference type="EMBL" id="MCR8635646.1"/>
    </source>
</evidence>
<dbReference type="RefSeq" id="WP_258217191.1">
    <property type="nucleotide sequence ID" value="NZ_JANQBD010000030.1"/>
</dbReference>
<comment type="caution">
    <text evidence="1">The sequence shown here is derived from an EMBL/GenBank/DDBJ whole genome shotgun (WGS) entry which is preliminary data.</text>
</comment>
<gene>
    <name evidence="1" type="ORF">NV381_31015</name>
</gene>
<sequence length="97" mass="11336">MIIIVCVVFILQAKDEKHRNEITNVIESKGGLVISIESSRKSLSPFKDFSKKRANKNDDYYFVKYSIEKQTKTAWFKGDNALYRDPPTPDTDKWIFE</sequence>
<name>A0ABT1YR52_9BACL</name>
<proteinExistence type="predicted"/>